<evidence type="ECO:0000313" key="5">
    <source>
        <dbReference type="Proteomes" id="UP001280581"/>
    </source>
</evidence>
<dbReference type="Proteomes" id="UP001280581">
    <property type="component" value="Unassembled WGS sequence"/>
</dbReference>
<evidence type="ECO:0000313" key="4">
    <source>
        <dbReference type="EMBL" id="KAK3209195.1"/>
    </source>
</evidence>
<keyword evidence="2" id="KW-0812">Transmembrane</keyword>
<accession>A0AAN6RHS0</accession>
<feature type="region of interest" description="Disordered" evidence="1">
    <location>
        <begin position="226"/>
        <end position="274"/>
    </location>
</feature>
<dbReference type="AlphaFoldDB" id="A0AAN6RHS0"/>
<feature type="signal peptide" evidence="3">
    <location>
        <begin position="1"/>
        <end position="19"/>
    </location>
</feature>
<feature type="compositionally biased region" description="Polar residues" evidence="1">
    <location>
        <begin position="258"/>
        <end position="274"/>
    </location>
</feature>
<keyword evidence="3" id="KW-0732">Signal</keyword>
<evidence type="ECO:0000256" key="1">
    <source>
        <dbReference type="SAM" id="MobiDB-lite"/>
    </source>
</evidence>
<evidence type="ECO:0000256" key="2">
    <source>
        <dbReference type="SAM" id="Phobius"/>
    </source>
</evidence>
<comment type="caution">
    <text evidence="4">The sequence shown here is derived from an EMBL/GenBank/DDBJ whole genome shotgun (WGS) entry which is preliminary data.</text>
</comment>
<keyword evidence="5" id="KW-1185">Reference proteome</keyword>
<dbReference type="EMBL" id="WVTA01000006">
    <property type="protein sequence ID" value="KAK3209195.1"/>
    <property type="molecule type" value="Genomic_DNA"/>
</dbReference>
<name>A0AAN6RHS0_9PLEO</name>
<evidence type="ECO:0000256" key="3">
    <source>
        <dbReference type="SAM" id="SignalP"/>
    </source>
</evidence>
<evidence type="ECO:0008006" key="6">
    <source>
        <dbReference type="Google" id="ProtNLM"/>
    </source>
</evidence>
<sequence>MKHYLIAALWATFFAAVVPTTPTATATAPAVLHKREITTVGFFSAGSQDGSTLWGTVTYETEGAMVGTSGSQFALCASNSCAFGSCSAGTYIMSTTVIPCGPASSSTCGSNLLYTDVFDTAPLTNFFCDQATETGFTLYKKTPVPVSILTPVSTTEKPPKSAPAKNPTPIGAIVGGTIGGIAVIGALVVAAILLIRRRGNTPSDQVVKTAPPPQESKPYVGMAIAPQAEKSPQSTANSYPVEVAGSSLPPQIPAPRYSWNNGGLNELPTQRLYQ</sequence>
<gene>
    <name evidence="4" type="ORF">GRF29_69g1062981</name>
</gene>
<feature type="transmembrane region" description="Helical" evidence="2">
    <location>
        <begin position="170"/>
        <end position="195"/>
    </location>
</feature>
<feature type="chain" id="PRO_5042970433" description="Mid2 domain-containing protein" evidence="3">
    <location>
        <begin position="20"/>
        <end position="274"/>
    </location>
</feature>
<dbReference type="CDD" id="cd21699">
    <property type="entry name" value="JMTM_APP_like"/>
    <property type="match status" value="1"/>
</dbReference>
<keyword evidence="2" id="KW-1133">Transmembrane helix</keyword>
<proteinExistence type="predicted"/>
<reference evidence="4 5" key="1">
    <citation type="submission" date="2021-02" db="EMBL/GenBank/DDBJ databases">
        <title>Genome assembly of Pseudopithomyces chartarum.</title>
        <authorList>
            <person name="Jauregui R."/>
            <person name="Singh J."/>
            <person name="Voisey C."/>
        </authorList>
    </citation>
    <scope>NUCLEOTIDE SEQUENCE [LARGE SCALE GENOMIC DNA]</scope>
    <source>
        <strain evidence="4 5">AGR01</strain>
    </source>
</reference>
<protein>
    <recommendedName>
        <fullName evidence="6">Mid2 domain-containing protein</fullName>
    </recommendedName>
</protein>
<keyword evidence="2" id="KW-0472">Membrane</keyword>
<organism evidence="4 5">
    <name type="scientific">Pseudopithomyces chartarum</name>
    <dbReference type="NCBI Taxonomy" id="1892770"/>
    <lineage>
        <taxon>Eukaryota</taxon>
        <taxon>Fungi</taxon>
        <taxon>Dikarya</taxon>
        <taxon>Ascomycota</taxon>
        <taxon>Pezizomycotina</taxon>
        <taxon>Dothideomycetes</taxon>
        <taxon>Pleosporomycetidae</taxon>
        <taxon>Pleosporales</taxon>
        <taxon>Massarineae</taxon>
        <taxon>Didymosphaeriaceae</taxon>
        <taxon>Pseudopithomyces</taxon>
    </lineage>
</organism>